<dbReference type="Gene3D" id="3.40.30.10">
    <property type="entry name" value="Glutaredoxin"/>
    <property type="match status" value="1"/>
</dbReference>
<keyword evidence="4" id="KW-1185">Reference proteome</keyword>
<comment type="caution">
    <text evidence="3">The sequence shown here is derived from an EMBL/GenBank/DDBJ whole genome shotgun (WGS) entry which is preliminary data.</text>
</comment>
<accession>A0ABW2BN71</accession>
<dbReference type="PANTHER" id="PTHR44051:SF8">
    <property type="entry name" value="GLUTATHIONE S-TRANSFERASE GSTA"/>
    <property type="match status" value="1"/>
</dbReference>
<dbReference type="Pfam" id="PF13417">
    <property type="entry name" value="GST_N_3"/>
    <property type="match status" value="1"/>
</dbReference>
<dbReference type="EMBL" id="JBHSWN010000001">
    <property type="protein sequence ID" value="MFC6791541.1"/>
    <property type="molecule type" value="Genomic_DNA"/>
</dbReference>
<feature type="domain" description="GST N-terminal" evidence="1">
    <location>
        <begin position="1"/>
        <end position="80"/>
    </location>
</feature>
<gene>
    <name evidence="3" type="ORF">ACFQE0_19145</name>
</gene>
<dbReference type="InterPro" id="IPR004045">
    <property type="entry name" value="Glutathione_S-Trfase_N"/>
</dbReference>
<dbReference type="SUPFAM" id="SSF52833">
    <property type="entry name" value="Thioredoxin-like"/>
    <property type="match status" value="1"/>
</dbReference>
<dbReference type="Proteomes" id="UP001596292">
    <property type="component" value="Unassembled WGS sequence"/>
</dbReference>
<dbReference type="PROSITE" id="PS50405">
    <property type="entry name" value="GST_CTER"/>
    <property type="match status" value="1"/>
</dbReference>
<dbReference type="SUPFAM" id="SSF47616">
    <property type="entry name" value="GST C-terminal domain-like"/>
    <property type="match status" value="1"/>
</dbReference>
<dbReference type="RefSeq" id="WP_378972530.1">
    <property type="nucleotide sequence ID" value="NZ_JBHSWN010000001.1"/>
</dbReference>
<organism evidence="3 4">
    <name type="scientific">Methylobacterium komagatae</name>
    <dbReference type="NCBI Taxonomy" id="374425"/>
    <lineage>
        <taxon>Bacteria</taxon>
        <taxon>Pseudomonadati</taxon>
        <taxon>Pseudomonadota</taxon>
        <taxon>Alphaproteobacteria</taxon>
        <taxon>Hyphomicrobiales</taxon>
        <taxon>Methylobacteriaceae</taxon>
        <taxon>Methylobacterium</taxon>
    </lineage>
</organism>
<dbReference type="Gene3D" id="1.20.1050.10">
    <property type="match status" value="1"/>
</dbReference>
<name>A0ABW2BN71_9HYPH</name>
<dbReference type="InterPro" id="IPR036282">
    <property type="entry name" value="Glutathione-S-Trfase_C_sf"/>
</dbReference>
<dbReference type="InterPro" id="IPR040079">
    <property type="entry name" value="Glutathione_S-Trfase"/>
</dbReference>
<feature type="domain" description="GST C-terminal" evidence="2">
    <location>
        <begin position="85"/>
        <end position="215"/>
    </location>
</feature>
<evidence type="ECO:0000259" key="1">
    <source>
        <dbReference type="PROSITE" id="PS50404"/>
    </source>
</evidence>
<dbReference type="Pfam" id="PF13410">
    <property type="entry name" value="GST_C_2"/>
    <property type="match status" value="1"/>
</dbReference>
<reference evidence="4" key="1">
    <citation type="journal article" date="2019" name="Int. J. Syst. Evol. Microbiol.">
        <title>The Global Catalogue of Microorganisms (GCM) 10K type strain sequencing project: providing services to taxonomists for standard genome sequencing and annotation.</title>
        <authorList>
            <consortium name="The Broad Institute Genomics Platform"/>
            <consortium name="The Broad Institute Genome Sequencing Center for Infectious Disease"/>
            <person name="Wu L."/>
            <person name="Ma J."/>
        </authorList>
    </citation>
    <scope>NUCLEOTIDE SEQUENCE [LARGE SCALE GENOMIC DNA]</scope>
    <source>
        <strain evidence="4">CCUG 48316</strain>
    </source>
</reference>
<dbReference type="InterPro" id="IPR010987">
    <property type="entry name" value="Glutathione-S-Trfase_C-like"/>
</dbReference>
<evidence type="ECO:0000313" key="3">
    <source>
        <dbReference type="EMBL" id="MFC6791541.1"/>
    </source>
</evidence>
<dbReference type="PROSITE" id="PS50404">
    <property type="entry name" value="GST_NTER"/>
    <property type="match status" value="1"/>
</dbReference>
<dbReference type="SFLD" id="SFLDS00019">
    <property type="entry name" value="Glutathione_Transferase_(cytos"/>
    <property type="match status" value="1"/>
</dbReference>
<sequence length="262" mass="29223">MLLYEHPLSSYAQKIKIALREKGVPFRAELPESFGTGSLDGPFAAANPRTEVPVLIDGDVTIFESTVILEYIEERWPEPPLLPRDPAARAFARVTEDVCDTQYEAVNWGFGEILWFKRATGDLAERMRAEAAAQTRTLQDWLTKRLGAADWFGGPGFGWADAAVAPMLNRSFHYGLGPETGSPLALWHARVRERPSVEKTFAEFDAAAARMAAASEMYTTGGRRREYRDHRLEWMIKSGGVEVVLAGLRDGNIRFPWPGGTH</sequence>
<dbReference type="CDD" id="cd00570">
    <property type="entry name" value="GST_N_family"/>
    <property type="match status" value="1"/>
</dbReference>
<dbReference type="InterPro" id="IPR036249">
    <property type="entry name" value="Thioredoxin-like_sf"/>
</dbReference>
<dbReference type="SFLD" id="SFLDG00358">
    <property type="entry name" value="Main_(cytGST)"/>
    <property type="match status" value="1"/>
</dbReference>
<dbReference type="CDD" id="cd00299">
    <property type="entry name" value="GST_C_family"/>
    <property type="match status" value="1"/>
</dbReference>
<evidence type="ECO:0000313" key="4">
    <source>
        <dbReference type="Proteomes" id="UP001596292"/>
    </source>
</evidence>
<evidence type="ECO:0000259" key="2">
    <source>
        <dbReference type="PROSITE" id="PS50405"/>
    </source>
</evidence>
<protein>
    <submittedName>
        <fullName evidence="3">Glutathione S-transferase family protein</fullName>
    </submittedName>
</protein>
<dbReference type="PANTHER" id="PTHR44051">
    <property type="entry name" value="GLUTATHIONE S-TRANSFERASE-RELATED"/>
    <property type="match status" value="1"/>
</dbReference>
<proteinExistence type="predicted"/>